<dbReference type="SUPFAM" id="SSF102114">
    <property type="entry name" value="Radical SAM enzymes"/>
    <property type="match status" value="1"/>
</dbReference>
<dbReference type="InterPro" id="IPR016181">
    <property type="entry name" value="Acyl_CoA_acyltransferase"/>
</dbReference>
<evidence type="ECO:0000256" key="3">
    <source>
        <dbReference type="ARBA" id="ARBA00005494"/>
    </source>
</evidence>
<dbReference type="InterPro" id="IPR000182">
    <property type="entry name" value="GNAT_dom"/>
</dbReference>
<gene>
    <name evidence="17" type="ORF">FJY86_02920</name>
</gene>
<keyword evidence="13" id="KW-0012">Acyltransferase</keyword>
<dbReference type="GO" id="GO:0051539">
    <property type="term" value="F:4 iron, 4 sulfur cluster binding"/>
    <property type="evidence" value="ECO:0007669"/>
    <property type="project" value="UniProtKB-KW"/>
</dbReference>
<comment type="pathway">
    <text evidence="2">tRNA modification.</text>
</comment>
<evidence type="ECO:0000259" key="16">
    <source>
        <dbReference type="SMART" id="SM00729"/>
    </source>
</evidence>
<dbReference type="InterPro" id="IPR007197">
    <property type="entry name" value="rSAM"/>
</dbReference>
<keyword evidence="6" id="KW-0808">Transferase</keyword>
<evidence type="ECO:0000256" key="1">
    <source>
        <dbReference type="ARBA" id="ARBA00001966"/>
    </source>
</evidence>
<dbReference type="SUPFAM" id="SSF55729">
    <property type="entry name" value="Acyl-CoA N-acyltransferases (Nat)"/>
    <property type="match status" value="1"/>
</dbReference>
<dbReference type="SMART" id="SM00729">
    <property type="entry name" value="Elp3"/>
    <property type="match status" value="1"/>
</dbReference>
<keyword evidence="10" id="KW-0694">RNA-binding</keyword>
<dbReference type="Gene3D" id="3.40.630.30">
    <property type="match status" value="1"/>
</dbReference>
<keyword evidence="4" id="KW-0004">4Fe-4S</keyword>
<comment type="caution">
    <text evidence="17">The sequence shown here is derived from an EMBL/GenBank/DDBJ whole genome shotgun (WGS) entry which is preliminary data.</text>
</comment>
<keyword evidence="12" id="KW-0411">Iron-sulfur</keyword>
<evidence type="ECO:0000256" key="10">
    <source>
        <dbReference type="ARBA" id="ARBA00022884"/>
    </source>
</evidence>
<evidence type="ECO:0000256" key="5">
    <source>
        <dbReference type="ARBA" id="ARBA00022555"/>
    </source>
</evidence>
<dbReference type="PANTHER" id="PTHR11135:SF7">
    <property type="entry name" value="TRNA URIDINE(34) ACETYLTRANSFERASE"/>
    <property type="match status" value="1"/>
</dbReference>
<dbReference type="InterPro" id="IPR032432">
    <property type="entry name" value="Radical_SAM_C"/>
</dbReference>
<evidence type="ECO:0000256" key="8">
    <source>
        <dbReference type="ARBA" id="ARBA00022694"/>
    </source>
</evidence>
<dbReference type="InterPro" id="IPR058240">
    <property type="entry name" value="rSAM_sf"/>
</dbReference>
<evidence type="ECO:0000256" key="6">
    <source>
        <dbReference type="ARBA" id="ARBA00022679"/>
    </source>
</evidence>
<dbReference type="InterPro" id="IPR034687">
    <property type="entry name" value="ELP3-like"/>
</dbReference>
<dbReference type="Pfam" id="PF00583">
    <property type="entry name" value="Acetyltransf_1"/>
    <property type="match status" value="1"/>
</dbReference>
<dbReference type="EC" id="2.3.1.311" evidence="14"/>
<comment type="cofactor">
    <cofactor evidence="1">
        <name>[4Fe-4S] cluster</name>
        <dbReference type="ChEBI" id="CHEBI:49883"/>
    </cofactor>
</comment>
<evidence type="ECO:0000313" key="18">
    <source>
        <dbReference type="Proteomes" id="UP000774699"/>
    </source>
</evidence>
<dbReference type="GO" id="GO:0005737">
    <property type="term" value="C:cytoplasm"/>
    <property type="evidence" value="ECO:0007669"/>
    <property type="project" value="TreeGrafter"/>
</dbReference>
<sequence length="406" mass="46872">FDAYKQVTSRIKQLNATGQSTDKCELIIMGGTFLSMPESYQYEFMQGCLDGISGRKHANMEKTIHACEKSKNRVIGITMETRPDVATLNDIKRMLSWGTTRVEMGVQSTHNEVLKTLNRQHTIQTTIDSTQRLKDSCLKVGYHMMSKLPRSTLKKDMQSHLEIFTNPDFRPDMVKFYPVAVVENTALFNAWKKGEYEEMTQEEAVEFYSKLKPRIPEWVRVMRVQRDIPSQNISAGVKKTNLRQAVHEHMKKEGLVCRCIRCREVGFKHVNEGITPKKIELMRREYDASKGKEIFLSAEDVKQDILVGFVRLRIPHQPTLNELEDSAYIRELHVYGQSIPIGEKMEKSGQHKGWGKKLMNEAEEIARKEYGLNQMNVIAGIGVREYYQKLGYRQNGPFVRKKLTKS</sequence>
<dbReference type="PANTHER" id="PTHR11135">
    <property type="entry name" value="HISTONE ACETYLTRANSFERASE-RELATED"/>
    <property type="match status" value="1"/>
</dbReference>
<dbReference type="InterPro" id="IPR006638">
    <property type="entry name" value="Elp3/MiaA/NifB-like_rSAM"/>
</dbReference>
<dbReference type="GO" id="GO:0000049">
    <property type="term" value="F:tRNA binding"/>
    <property type="evidence" value="ECO:0007669"/>
    <property type="project" value="UniProtKB-KW"/>
</dbReference>
<keyword evidence="5" id="KW-0820">tRNA-binding</keyword>
<evidence type="ECO:0000313" key="17">
    <source>
        <dbReference type="EMBL" id="MBM3282266.1"/>
    </source>
</evidence>
<dbReference type="Gene3D" id="3.30.750.200">
    <property type="match status" value="1"/>
</dbReference>
<dbReference type="NCBIfam" id="TIGR01211">
    <property type="entry name" value="ELP3"/>
    <property type="match status" value="1"/>
</dbReference>
<dbReference type="GO" id="GO:0046872">
    <property type="term" value="F:metal ion binding"/>
    <property type="evidence" value="ECO:0007669"/>
    <property type="project" value="UniProtKB-KW"/>
</dbReference>
<dbReference type="Proteomes" id="UP000774699">
    <property type="component" value="Unassembled WGS sequence"/>
</dbReference>
<evidence type="ECO:0000256" key="13">
    <source>
        <dbReference type="ARBA" id="ARBA00023315"/>
    </source>
</evidence>
<accession>A0A8T4C6V6</accession>
<protein>
    <recommendedName>
        <fullName evidence="14">tRNA carboxymethyluridine synthase</fullName>
        <ecNumber evidence="14">2.3.1.311</ecNumber>
    </recommendedName>
</protein>
<evidence type="ECO:0000256" key="7">
    <source>
        <dbReference type="ARBA" id="ARBA00022691"/>
    </source>
</evidence>
<keyword evidence="11" id="KW-0408">Iron</keyword>
<evidence type="ECO:0000256" key="2">
    <source>
        <dbReference type="ARBA" id="ARBA00005217"/>
    </source>
</evidence>
<keyword evidence="9" id="KW-0479">Metal-binding</keyword>
<comment type="catalytic activity">
    <reaction evidence="15">
        <text>uridine(34) in tRNA + acetyl-CoA + S-adenosyl-L-methionine + H2O = 5-(carboxymethyl)uridine(34) in tRNA + 5'-deoxyadenosine + L-methionine + CoA + 2 H(+)</text>
        <dbReference type="Rhea" id="RHEA:61020"/>
        <dbReference type="Rhea" id="RHEA-COMP:10407"/>
        <dbReference type="Rhea" id="RHEA-COMP:11727"/>
        <dbReference type="ChEBI" id="CHEBI:15377"/>
        <dbReference type="ChEBI" id="CHEBI:15378"/>
        <dbReference type="ChEBI" id="CHEBI:17319"/>
        <dbReference type="ChEBI" id="CHEBI:57287"/>
        <dbReference type="ChEBI" id="CHEBI:57288"/>
        <dbReference type="ChEBI" id="CHEBI:57844"/>
        <dbReference type="ChEBI" id="CHEBI:59789"/>
        <dbReference type="ChEBI" id="CHEBI:65315"/>
        <dbReference type="ChEBI" id="CHEBI:74882"/>
        <dbReference type="EC" id="2.3.1.311"/>
    </reaction>
    <physiologicalReaction direction="left-to-right" evidence="15">
        <dbReference type="Rhea" id="RHEA:61021"/>
    </physiologicalReaction>
</comment>
<evidence type="ECO:0000256" key="9">
    <source>
        <dbReference type="ARBA" id="ARBA00022723"/>
    </source>
</evidence>
<keyword evidence="7" id="KW-0949">S-adenosyl-L-methionine</keyword>
<evidence type="ECO:0000256" key="4">
    <source>
        <dbReference type="ARBA" id="ARBA00022485"/>
    </source>
</evidence>
<comment type="similarity">
    <text evidence="3">Belongs to the ELP3 family.</text>
</comment>
<evidence type="ECO:0000256" key="11">
    <source>
        <dbReference type="ARBA" id="ARBA00023004"/>
    </source>
</evidence>
<evidence type="ECO:0000256" key="12">
    <source>
        <dbReference type="ARBA" id="ARBA00023014"/>
    </source>
</evidence>
<dbReference type="Pfam" id="PF16199">
    <property type="entry name" value="Radical_SAM_C"/>
    <property type="match status" value="1"/>
</dbReference>
<dbReference type="Pfam" id="PF04055">
    <property type="entry name" value="Radical_SAM"/>
    <property type="match status" value="1"/>
</dbReference>
<reference evidence="17" key="1">
    <citation type="submission" date="2019-03" db="EMBL/GenBank/DDBJ databases">
        <title>Lake Tanganyika Metagenome-Assembled Genomes (MAGs).</title>
        <authorList>
            <person name="Tran P."/>
        </authorList>
    </citation>
    <scope>NUCLEOTIDE SEQUENCE</scope>
    <source>
        <strain evidence="17">M_DeepCast_50m_m2_156</strain>
    </source>
</reference>
<dbReference type="CDD" id="cd04301">
    <property type="entry name" value="NAT_SF"/>
    <property type="match status" value="1"/>
</dbReference>
<keyword evidence="8" id="KW-0819">tRNA processing</keyword>
<organism evidence="17 18">
    <name type="scientific">Candidatus Iainarchaeum sp</name>
    <dbReference type="NCBI Taxonomy" id="3101447"/>
    <lineage>
        <taxon>Archaea</taxon>
        <taxon>Candidatus Iainarchaeota</taxon>
        <taxon>Candidatus Iainarchaeia</taxon>
        <taxon>Candidatus Iainarchaeales</taxon>
        <taxon>Candidatus Iainarchaeaceae</taxon>
        <taxon>Candidatus Iainarchaeum</taxon>
    </lineage>
</organism>
<evidence type="ECO:0000256" key="14">
    <source>
        <dbReference type="ARBA" id="ARBA00044771"/>
    </source>
</evidence>
<dbReference type="InterPro" id="IPR039661">
    <property type="entry name" value="ELP3"/>
</dbReference>
<evidence type="ECO:0000256" key="15">
    <source>
        <dbReference type="ARBA" id="ARBA00047372"/>
    </source>
</evidence>
<name>A0A8T4C6V6_9ARCH</name>
<dbReference type="AlphaFoldDB" id="A0A8T4C6V6"/>
<feature type="non-terminal residue" evidence="17">
    <location>
        <position position="1"/>
    </location>
</feature>
<feature type="domain" description="Elp3/MiaA/NifB-like radical SAM core" evidence="16">
    <location>
        <begin position="14"/>
        <end position="210"/>
    </location>
</feature>
<proteinExistence type="inferred from homology"/>
<dbReference type="GO" id="GO:0002926">
    <property type="term" value="P:tRNA wobble base 5-methoxycarbonylmethyl-2-thiouridinylation"/>
    <property type="evidence" value="ECO:0007669"/>
    <property type="project" value="TreeGrafter"/>
</dbReference>
<dbReference type="EMBL" id="VGJJ01000019">
    <property type="protein sequence ID" value="MBM3282266.1"/>
    <property type="molecule type" value="Genomic_DNA"/>
</dbReference>
<dbReference type="GO" id="GO:0106261">
    <property type="term" value="F:tRNA uridine(34) acetyltransferase activity"/>
    <property type="evidence" value="ECO:0007669"/>
    <property type="project" value="UniProtKB-EC"/>
</dbReference>